<feature type="chain" id="PRO_5040871494" evidence="1">
    <location>
        <begin position="23"/>
        <end position="322"/>
    </location>
</feature>
<evidence type="ECO:0000313" key="2">
    <source>
        <dbReference type="EMBL" id="MCA6077929.1"/>
    </source>
</evidence>
<evidence type="ECO:0000256" key="1">
    <source>
        <dbReference type="SAM" id="SignalP"/>
    </source>
</evidence>
<accession>A0A9X1L0K6</accession>
<keyword evidence="1" id="KW-0732">Signal</keyword>
<proteinExistence type="predicted"/>
<dbReference type="Proteomes" id="UP001139409">
    <property type="component" value="Unassembled WGS sequence"/>
</dbReference>
<dbReference type="RefSeq" id="WP_225698792.1">
    <property type="nucleotide sequence ID" value="NZ_JAIXNE010000005.1"/>
</dbReference>
<sequence>MNQFYRGFLVFLAIQCVFGANAMRQADWGFFGHKTINRLAVFALPEEMYPFFRFHIQELSLLSVKPDQRRYVVKEEGERHFIDIDAYPDSILQAWQEDPFYADSLPQQWLHDHGALPRQVLIHKRLLTTAMLKGESASVLRLAAELGHYIGDAHVPLHTTQNYDGQLTGQRGIHGLWESRLPELHLAQYELFTDKARYLENPGEAIWKAIFESNAAVDSVLAVEQELARAVDQQIMSHDIRRLQTMRQYSTEFADAYEKAMNGMVERRMRASIQLTADFWYTCWVDAGMPVMANEELINPGHMMDEWDDSLRVITPRNVLHH</sequence>
<reference evidence="2" key="1">
    <citation type="submission" date="2021-09" db="EMBL/GenBank/DDBJ databases">
        <title>Fulvivirga sp. isolated from coastal sediment.</title>
        <authorList>
            <person name="Yu H."/>
        </authorList>
    </citation>
    <scope>NUCLEOTIDE SEQUENCE</scope>
    <source>
        <strain evidence="2">1062</strain>
    </source>
</reference>
<dbReference type="SUPFAM" id="SSF48537">
    <property type="entry name" value="Phospholipase C/P1 nuclease"/>
    <property type="match status" value="1"/>
</dbReference>
<dbReference type="CDD" id="cd10981">
    <property type="entry name" value="ZnPC_S1P1"/>
    <property type="match status" value="1"/>
</dbReference>
<dbReference type="Gene3D" id="1.10.575.10">
    <property type="entry name" value="P1 Nuclease"/>
    <property type="match status" value="1"/>
</dbReference>
<comment type="caution">
    <text evidence="2">The sequence shown here is derived from an EMBL/GenBank/DDBJ whole genome shotgun (WGS) entry which is preliminary data.</text>
</comment>
<dbReference type="EMBL" id="JAIXNE010000005">
    <property type="protein sequence ID" value="MCA6077929.1"/>
    <property type="molecule type" value="Genomic_DNA"/>
</dbReference>
<name>A0A9X1L0K6_9BACT</name>
<keyword evidence="3" id="KW-1185">Reference proteome</keyword>
<protein>
    <submittedName>
        <fullName evidence="2">Zinc dependent phospholipase C family protein</fullName>
    </submittedName>
</protein>
<gene>
    <name evidence="2" type="ORF">LDX50_23840</name>
</gene>
<dbReference type="InterPro" id="IPR008947">
    <property type="entry name" value="PLipase_C/P1_nuclease_dom_sf"/>
</dbReference>
<dbReference type="AlphaFoldDB" id="A0A9X1L0K6"/>
<feature type="signal peptide" evidence="1">
    <location>
        <begin position="1"/>
        <end position="22"/>
    </location>
</feature>
<dbReference type="GO" id="GO:0016788">
    <property type="term" value="F:hydrolase activity, acting on ester bonds"/>
    <property type="evidence" value="ECO:0007669"/>
    <property type="project" value="InterPro"/>
</dbReference>
<organism evidence="2 3">
    <name type="scientific">Fulvivirga sedimenti</name>
    <dbReference type="NCBI Taxonomy" id="2879465"/>
    <lineage>
        <taxon>Bacteria</taxon>
        <taxon>Pseudomonadati</taxon>
        <taxon>Bacteroidota</taxon>
        <taxon>Cytophagia</taxon>
        <taxon>Cytophagales</taxon>
        <taxon>Fulvivirgaceae</taxon>
        <taxon>Fulvivirga</taxon>
    </lineage>
</organism>
<evidence type="ECO:0000313" key="3">
    <source>
        <dbReference type="Proteomes" id="UP001139409"/>
    </source>
</evidence>